<evidence type="ECO:0000313" key="4">
    <source>
        <dbReference type="Proteomes" id="UP000823904"/>
    </source>
</evidence>
<keyword evidence="1" id="KW-0472">Membrane</keyword>
<proteinExistence type="predicted"/>
<gene>
    <name evidence="3" type="ORF">H9754_07415</name>
</gene>
<feature type="transmembrane region" description="Helical" evidence="1">
    <location>
        <begin position="145"/>
        <end position="162"/>
    </location>
</feature>
<organism evidence="3 4">
    <name type="scientific">Candidatus Anaerostipes avistercoris</name>
    <dbReference type="NCBI Taxonomy" id="2838462"/>
    <lineage>
        <taxon>Bacteria</taxon>
        <taxon>Bacillati</taxon>
        <taxon>Bacillota</taxon>
        <taxon>Clostridia</taxon>
        <taxon>Lachnospirales</taxon>
        <taxon>Lachnospiraceae</taxon>
        <taxon>Anaerostipes</taxon>
    </lineage>
</organism>
<name>A0A9D2PGG8_9FIRM</name>
<reference evidence="3" key="2">
    <citation type="submission" date="2021-04" db="EMBL/GenBank/DDBJ databases">
        <authorList>
            <person name="Gilroy R."/>
        </authorList>
    </citation>
    <scope>NUCLEOTIDE SEQUENCE</scope>
    <source>
        <strain evidence="3">ChiSjej3B21-8574</strain>
    </source>
</reference>
<reference evidence="3" key="1">
    <citation type="journal article" date="2021" name="PeerJ">
        <title>Extensive microbial diversity within the chicken gut microbiome revealed by metagenomics and culture.</title>
        <authorList>
            <person name="Gilroy R."/>
            <person name="Ravi A."/>
            <person name="Getino M."/>
            <person name="Pursley I."/>
            <person name="Horton D.L."/>
            <person name="Alikhan N.F."/>
            <person name="Baker D."/>
            <person name="Gharbi K."/>
            <person name="Hall N."/>
            <person name="Watson M."/>
            <person name="Adriaenssens E.M."/>
            <person name="Foster-Nyarko E."/>
            <person name="Jarju S."/>
            <person name="Secka A."/>
            <person name="Antonio M."/>
            <person name="Oren A."/>
            <person name="Chaudhuri R.R."/>
            <person name="La Ragione R."/>
            <person name="Hildebrand F."/>
            <person name="Pallen M.J."/>
        </authorList>
    </citation>
    <scope>NUCLEOTIDE SEQUENCE</scope>
    <source>
        <strain evidence="3">ChiSjej3B21-8574</strain>
    </source>
</reference>
<dbReference type="AlphaFoldDB" id="A0A9D2PGG8"/>
<dbReference type="InterPro" id="IPR021997">
    <property type="entry name" value="SporV_AA"/>
</dbReference>
<dbReference type="Gene3D" id="2.60.480.10">
    <property type="entry name" value="eubacterium ventriosum atcc domain"/>
    <property type="match status" value="1"/>
</dbReference>
<accession>A0A9D2PGG8</accession>
<keyword evidence="1" id="KW-1133">Transmembrane helix</keyword>
<dbReference type="Proteomes" id="UP000823904">
    <property type="component" value="Unassembled WGS sequence"/>
</dbReference>
<evidence type="ECO:0000259" key="2">
    <source>
        <dbReference type="Pfam" id="PF12164"/>
    </source>
</evidence>
<keyword evidence="1" id="KW-0812">Transmembrane</keyword>
<sequence length="207" mass="23687">MNVYIKAEESVRVSRAEVKLEDVLSLYCPDYETGESLKKIRLFHFPTQENQRKIFSILKVVQKIQEMDSRLEVVNMGPEDFVVTYERQKKGKSWTTVGKIVFVCLTAFFGAAFSIMSYNTDVGIQELFANIYQLIMGRAPDGPNILHFSYTVGLAAGIILFFNHAGKFKISDDPTPFEVQMRLYEKDVNDTLMTNADRKKVEEDVDS</sequence>
<protein>
    <submittedName>
        <fullName evidence="3">Stage V sporulation protein AA</fullName>
    </submittedName>
</protein>
<dbReference type="EMBL" id="DWWD01000028">
    <property type="protein sequence ID" value="HJC50380.1"/>
    <property type="molecule type" value="Genomic_DNA"/>
</dbReference>
<comment type="caution">
    <text evidence="3">The sequence shown here is derived from an EMBL/GenBank/DDBJ whole genome shotgun (WGS) entry which is preliminary data.</text>
</comment>
<evidence type="ECO:0000313" key="3">
    <source>
        <dbReference type="EMBL" id="HJC50380.1"/>
    </source>
</evidence>
<feature type="domain" description="Stage V sporulation protein AA" evidence="2">
    <location>
        <begin position="2"/>
        <end position="88"/>
    </location>
</feature>
<evidence type="ECO:0000256" key="1">
    <source>
        <dbReference type="SAM" id="Phobius"/>
    </source>
</evidence>
<feature type="transmembrane region" description="Helical" evidence="1">
    <location>
        <begin position="97"/>
        <end position="118"/>
    </location>
</feature>
<dbReference type="Pfam" id="PF12164">
    <property type="entry name" value="SporV_AA"/>
    <property type="match status" value="1"/>
</dbReference>
<dbReference type="InterPro" id="IPR038548">
    <property type="entry name" value="SporV_AA_N_sf"/>
</dbReference>